<protein>
    <submittedName>
        <fullName evidence="2">Uncharacterized protein</fullName>
    </submittedName>
</protein>
<dbReference type="SUPFAM" id="SSF159245">
    <property type="entry name" value="AttH-like"/>
    <property type="match status" value="1"/>
</dbReference>
<organism evidence="2">
    <name type="scientific">marine sediment metagenome</name>
    <dbReference type="NCBI Taxonomy" id="412755"/>
    <lineage>
        <taxon>unclassified sequences</taxon>
        <taxon>metagenomes</taxon>
        <taxon>ecological metagenomes</taxon>
    </lineage>
</organism>
<name>X0TCV9_9ZZZZ</name>
<reference evidence="2" key="1">
    <citation type="journal article" date="2014" name="Front. Microbiol.">
        <title>High frequency of phylogenetically diverse reductive dehalogenase-homologous genes in deep subseafloor sedimentary metagenomes.</title>
        <authorList>
            <person name="Kawai M."/>
            <person name="Futagami T."/>
            <person name="Toyoda A."/>
            <person name="Takaki Y."/>
            <person name="Nishi S."/>
            <person name="Hori S."/>
            <person name="Arai W."/>
            <person name="Tsubouchi T."/>
            <person name="Morono Y."/>
            <person name="Uchiyama I."/>
            <person name="Ito T."/>
            <person name="Fujiyama A."/>
            <person name="Inagaki F."/>
            <person name="Takami H."/>
        </authorList>
    </citation>
    <scope>NUCLEOTIDE SEQUENCE</scope>
    <source>
        <strain evidence="2">Expedition CK06-06</strain>
    </source>
</reference>
<accession>X0TCV9</accession>
<keyword evidence="1" id="KW-0472">Membrane</keyword>
<evidence type="ECO:0000256" key="1">
    <source>
        <dbReference type="SAM" id="Phobius"/>
    </source>
</evidence>
<comment type="caution">
    <text evidence="2">The sequence shown here is derived from an EMBL/GenBank/DDBJ whole genome shotgun (WGS) entry which is preliminary data.</text>
</comment>
<gene>
    <name evidence="2" type="ORF">S01H1_31522</name>
</gene>
<sequence length="274" mass="32309">METWYYDAIFDNNYDVVSLVNVFHLGVFSFAITSLFIYKDTKLIKNLRSRSPYKCFYGSEEIPLIKINDRSVINGYVDKPMENWIYEIKRGDSQQGIDLKFIKTAKAWKGKTFLGDWLVIPRFKVKGTIYLDGNSISVSGEGYHDHNNYPIYAPLVNKGYHFGKIPFDTMNITWANVTKNRRKKQLLIVLNKDNKYVSIDSDDIRFTVERQVEDHDKIIPTIWRLNVENDFLYLDIKIESLHFHYIHIPAVNYWRHHVRNIGEISIDDVSRKID</sequence>
<keyword evidence="1" id="KW-0812">Transmembrane</keyword>
<dbReference type="AlphaFoldDB" id="X0TCV9"/>
<feature type="transmembrane region" description="Helical" evidence="1">
    <location>
        <begin position="16"/>
        <end position="38"/>
    </location>
</feature>
<feature type="non-terminal residue" evidence="2">
    <location>
        <position position="274"/>
    </location>
</feature>
<keyword evidence="1" id="KW-1133">Transmembrane helix</keyword>
<evidence type="ECO:0000313" key="2">
    <source>
        <dbReference type="EMBL" id="GAF91034.1"/>
    </source>
</evidence>
<proteinExistence type="predicted"/>
<dbReference type="EMBL" id="BARS01019449">
    <property type="protein sequence ID" value="GAF91034.1"/>
    <property type="molecule type" value="Genomic_DNA"/>
</dbReference>